<feature type="transmembrane region" description="Helical" evidence="2">
    <location>
        <begin position="277"/>
        <end position="299"/>
    </location>
</feature>
<sequence>MDSSNADDQPSRIQVSGDPLSISAPAPNPNVEIESVDLVNNPNVENVEGGGEEVEMTSAELASTNNNPLVSGDLETADSTLQRTSSLLSFSTSSSTTPAPARTHHVTECATAYSILMACITTSYTAMFAYYAYSSEDKVYKFWGWITLPISTTAMGISIVLKPRREDRAYKVFLVLQYVLFAFGSEILALVGKDFTARQIIVSSVSLIFWLAILKITLKVRSHIAMQSDEDLSKFLSNDVIMGGMLVGLGQLAFLMFKSIQCERATSDWQDCNRTLISQAGLSGMVTLFTIIKLASGVVPKRILDKHVISPKKVFAMDMNAEEAVQFFGLSIAAACALWPLGNFGAEGNFGNDAEKYAAYSIPSIGGFFLCMTAIWKMFVIKGEMRREGVRGERESQGEPPADNMLLEGSSYWLYGGVLSTTYLNIINVAGAVTLDRTYDVIATISFPFVLMLYIGSIFSQPRKRSSKFMWKLRMHFISFTSVGFGTLVVLSLRRGDIYWLIELFFACVLTGLFHFTLKLRAAVGRLPDKDLDAFLVNTIFKGTLRTFFSILFLTFRTTKCMFEEGSMSECSNTSTCSSGISIYLLFWWGTKVIQGSVRSEWRKDLNLSIEKIARMRGISLRRGMQGALTLVTGICGMLLFSMMSARGKDEDMDFTTIAVVKCTGIVACLGIAFSEIYSSVHAQRRRIGRDKDQKTHADLVETMRKNRGGLLTEDQAAVFERCEELFEDARGEGIGWKRLKWRKQFAGLTTWSKCAPTKKGENSIAAGKAVGIIDSSAEEVAAWTMDYCGQERMRISREQGHPARLVLTEEDGYPVKDNEITVATVKRMPFFLNDREFVTRMIWRSNEGKVSVAIESVDDNVDDAYGRKIRKTRSFTRALWEFENLPQREGEGEGGGENQEQCKTTLVQSVDAGGSIPSWVTNRKIPAILNSVHEAIDHFRRVRKTPTLRGTLSDNQESFEGEEQATQIEQPVEECSWFFVGVSFLFTTIFPVLMLCYSVTTDEKYLQVAYIYMPIAILPFVMATAYKPKRTDATYIRFLYFHFFTFAVVSEVAPTISYALQGREGVWVNLLRLAVFCSAFRLGLKLRESVAKLPPQELSDFLCQTVLAKGTAAMGPLLFLSFEIISCYIGEGEGLGSQNCTDTSYSALFLSLYLVMLTMVSIFSKAVPKSVQRETAFELSAIASLKDLKWWQVIQGGLITVTGIVSLYLLSELGVEGDDNDMVVIVGSTGLFSMFFACLVNLTMLVRIRNEHQRRGDDVEMSRKDRARSVRAVSSGQVEEGMFAAALI</sequence>
<keyword evidence="4" id="KW-1185">Reference proteome</keyword>
<feature type="transmembrane region" description="Helical" evidence="2">
    <location>
        <begin position="235"/>
        <end position="257"/>
    </location>
</feature>
<name>A0A9W7BMU5_9STRA</name>
<evidence type="ECO:0000313" key="3">
    <source>
        <dbReference type="EMBL" id="GMH90039.1"/>
    </source>
</evidence>
<feature type="transmembrane region" description="Helical" evidence="2">
    <location>
        <begin position="1146"/>
        <end position="1168"/>
    </location>
</feature>
<proteinExistence type="predicted"/>
<feature type="transmembrane region" description="Helical" evidence="2">
    <location>
        <begin position="1223"/>
        <end position="1247"/>
    </location>
</feature>
<feature type="transmembrane region" description="Helical" evidence="2">
    <location>
        <begin position="441"/>
        <end position="461"/>
    </location>
</feature>
<evidence type="ECO:0000256" key="2">
    <source>
        <dbReference type="SAM" id="Phobius"/>
    </source>
</evidence>
<feature type="transmembrane region" description="Helical" evidence="2">
    <location>
        <begin position="498"/>
        <end position="518"/>
    </location>
</feature>
<keyword evidence="2" id="KW-0812">Transmembrane</keyword>
<keyword evidence="2" id="KW-1133">Transmembrane helix</keyword>
<feature type="transmembrane region" description="Helical" evidence="2">
    <location>
        <begin position="412"/>
        <end position="435"/>
    </location>
</feature>
<dbReference type="EMBL" id="BRXX01000101">
    <property type="protein sequence ID" value="GMH90039.1"/>
    <property type="molecule type" value="Genomic_DNA"/>
</dbReference>
<keyword evidence="2" id="KW-0472">Membrane</keyword>
<feature type="transmembrane region" description="Helical" evidence="2">
    <location>
        <begin position="142"/>
        <end position="161"/>
    </location>
</feature>
<feature type="transmembrane region" description="Helical" evidence="2">
    <location>
        <begin position="658"/>
        <end position="678"/>
    </location>
</feature>
<dbReference type="InterPro" id="IPR023393">
    <property type="entry name" value="START-like_dom_sf"/>
</dbReference>
<protein>
    <recommendedName>
        <fullName evidence="5">Transmembrane protein</fullName>
    </recommendedName>
</protein>
<feature type="region of interest" description="Disordered" evidence="1">
    <location>
        <begin position="1"/>
        <end position="29"/>
    </location>
</feature>
<feature type="transmembrane region" description="Helical" evidence="2">
    <location>
        <begin position="1007"/>
        <end position="1027"/>
    </location>
</feature>
<feature type="transmembrane region" description="Helical" evidence="2">
    <location>
        <begin position="173"/>
        <end position="191"/>
    </location>
</feature>
<feature type="transmembrane region" description="Helical" evidence="2">
    <location>
        <begin position="1189"/>
        <end position="1211"/>
    </location>
</feature>
<feature type="transmembrane region" description="Helical" evidence="2">
    <location>
        <begin position="360"/>
        <end position="381"/>
    </location>
</feature>
<feature type="transmembrane region" description="Helical" evidence="2">
    <location>
        <begin position="625"/>
        <end position="646"/>
    </location>
</feature>
<feature type="transmembrane region" description="Helical" evidence="2">
    <location>
        <begin position="1039"/>
        <end position="1061"/>
    </location>
</feature>
<evidence type="ECO:0008006" key="5">
    <source>
        <dbReference type="Google" id="ProtNLM"/>
    </source>
</evidence>
<accession>A0A9W7BMU5</accession>
<gene>
    <name evidence="3" type="ORF">TrVE_jg2692</name>
</gene>
<feature type="compositionally biased region" description="Polar residues" evidence="1">
    <location>
        <begin position="1"/>
        <end position="14"/>
    </location>
</feature>
<feature type="transmembrane region" description="Helical" evidence="2">
    <location>
        <begin position="197"/>
        <end position="214"/>
    </location>
</feature>
<feature type="transmembrane region" description="Helical" evidence="2">
    <location>
        <begin position="320"/>
        <end position="340"/>
    </location>
</feature>
<dbReference type="Proteomes" id="UP001165160">
    <property type="component" value="Unassembled WGS sequence"/>
</dbReference>
<feature type="transmembrane region" description="Helical" evidence="2">
    <location>
        <begin position="473"/>
        <end position="492"/>
    </location>
</feature>
<organism evidence="3 4">
    <name type="scientific">Triparma verrucosa</name>
    <dbReference type="NCBI Taxonomy" id="1606542"/>
    <lineage>
        <taxon>Eukaryota</taxon>
        <taxon>Sar</taxon>
        <taxon>Stramenopiles</taxon>
        <taxon>Ochrophyta</taxon>
        <taxon>Bolidophyceae</taxon>
        <taxon>Parmales</taxon>
        <taxon>Triparmaceae</taxon>
        <taxon>Triparma</taxon>
    </lineage>
</organism>
<dbReference type="SUPFAM" id="SSF55961">
    <property type="entry name" value="Bet v1-like"/>
    <property type="match status" value="1"/>
</dbReference>
<evidence type="ECO:0000313" key="4">
    <source>
        <dbReference type="Proteomes" id="UP001165160"/>
    </source>
</evidence>
<reference evidence="4" key="1">
    <citation type="journal article" date="2023" name="Commun. Biol.">
        <title>Genome analysis of Parmales, the sister group of diatoms, reveals the evolutionary specialization of diatoms from phago-mixotrophs to photoautotrophs.</title>
        <authorList>
            <person name="Ban H."/>
            <person name="Sato S."/>
            <person name="Yoshikawa S."/>
            <person name="Yamada K."/>
            <person name="Nakamura Y."/>
            <person name="Ichinomiya M."/>
            <person name="Sato N."/>
            <person name="Blanc-Mathieu R."/>
            <person name="Endo H."/>
            <person name="Kuwata A."/>
            <person name="Ogata H."/>
        </authorList>
    </citation>
    <scope>NUCLEOTIDE SEQUENCE [LARGE SCALE GENOMIC DNA]</scope>
    <source>
        <strain evidence="4">NIES 3699</strain>
    </source>
</reference>
<feature type="transmembrane region" description="Helical" evidence="2">
    <location>
        <begin position="110"/>
        <end position="130"/>
    </location>
</feature>
<feature type="transmembrane region" description="Helical" evidence="2">
    <location>
        <begin position="978"/>
        <end position="1001"/>
    </location>
</feature>
<dbReference type="Gene3D" id="3.30.530.20">
    <property type="match status" value="1"/>
</dbReference>
<comment type="caution">
    <text evidence="3">The sequence shown here is derived from an EMBL/GenBank/DDBJ whole genome shotgun (WGS) entry which is preliminary data.</text>
</comment>
<evidence type="ECO:0000256" key="1">
    <source>
        <dbReference type="SAM" id="MobiDB-lite"/>
    </source>
</evidence>